<organism evidence="1 2">
    <name type="scientific">Neopusillimonas maritima</name>
    <dbReference type="NCBI Taxonomy" id="2026239"/>
    <lineage>
        <taxon>Bacteria</taxon>
        <taxon>Pseudomonadati</taxon>
        <taxon>Pseudomonadota</taxon>
        <taxon>Betaproteobacteria</taxon>
        <taxon>Burkholderiales</taxon>
        <taxon>Alcaligenaceae</taxon>
        <taxon>Neopusillimonas</taxon>
    </lineage>
</organism>
<keyword evidence="2" id="KW-1185">Reference proteome</keyword>
<evidence type="ECO:0000313" key="2">
    <source>
        <dbReference type="Proteomes" id="UP000266483"/>
    </source>
</evidence>
<gene>
    <name evidence="1" type="ORF">CJO09_03855</name>
</gene>
<dbReference type="RefSeq" id="WP_119441131.1">
    <property type="nucleotide sequence ID" value="NZ_CP170494.1"/>
</dbReference>
<reference evidence="1 2" key="1">
    <citation type="submission" date="2017-08" db="EMBL/GenBank/DDBJ databases">
        <title>Pusillimonas indicus sp. nov., a member of the family Alcaligenaceae isolated from surface seawater.</title>
        <authorList>
            <person name="Li J."/>
        </authorList>
    </citation>
    <scope>NUCLEOTIDE SEQUENCE [LARGE SCALE GENOMIC DNA]</scope>
    <source>
        <strain evidence="1 2">17-4A</strain>
    </source>
</reference>
<accession>A0ABX9N0S0</accession>
<name>A0ABX9N0S0_9BURK</name>
<proteinExistence type="predicted"/>
<sequence>MLEQTLFEVEDFPIGSRVKLPSGRSGVVIAHKGYESKRDPFMRVMIKLDGGDRQDVVQLQPKMLRHFDDSKDRIQTWCGDQLATGDVVRLPSGRLATVLVISHTVRRGNSVGAVTARIHDEQDSDALVELAAHLVRRVAPTEQAAKQFGPELLSNVKAAEPTGHPVNVSNLGIATKTDLEETRGQLGGPQICKLDSCRLMLEAIEHLGYSPKVFPAWNRSEPVREHKELIAQSLGWTPARFISVWRYLQAQGLIIESDVVACQATLEKGTAPDLATPDAAILQTIAAMGFNPKAFPCAKPARKAKSRRSVQSLSGLTRRQFDRVWRQLCRAGQIVEKDPRGSCFETVEND</sequence>
<dbReference type="EMBL" id="NQOU01000001">
    <property type="protein sequence ID" value="RII84356.1"/>
    <property type="molecule type" value="Genomic_DNA"/>
</dbReference>
<evidence type="ECO:0000313" key="1">
    <source>
        <dbReference type="EMBL" id="RII84356.1"/>
    </source>
</evidence>
<comment type="caution">
    <text evidence="1">The sequence shown here is derived from an EMBL/GenBank/DDBJ whole genome shotgun (WGS) entry which is preliminary data.</text>
</comment>
<dbReference type="Proteomes" id="UP000266483">
    <property type="component" value="Unassembled WGS sequence"/>
</dbReference>
<protein>
    <submittedName>
        <fullName evidence="1">Uncharacterized protein</fullName>
    </submittedName>
</protein>